<feature type="domain" description="Regulator of ribonuclease activity B" evidence="1">
    <location>
        <begin position="10"/>
        <end position="111"/>
    </location>
</feature>
<dbReference type="OrthoDB" id="5769880at2"/>
<reference evidence="2 3" key="1">
    <citation type="submission" date="2014-12" db="EMBL/GenBank/DDBJ databases">
        <title>Draft Genome Sequence of Pseudoalteromonas luteoviolacea HI1.</title>
        <authorList>
            <person name="Asahina A.Y."/>
            <person name="Hadfield M.G."/>
        </authorList>
    </citation>
    <scope>NUCLEOTIDE SEQUENCE [LARGE SCALE GENOMIC DNA]</scope>
    <source>
        <strain evidence="2 3">HI1</strain>
    </source>
</reference>
<evidence type="ECO:0000259" key="1">
    <source>
        <dbReference type="Pfam" id="PF06877"/>
    </source>
</evidence>
<protein>
    <recommendedName>
        <fullName evidence="1">Regulator of ribonuclease activity B domain-containing protein</fullName>
    </recommendedName>
</protein>
<organism evidence="2 3">
    <name type="scientific">Pseudoalteromonas luteoviolacea</name>
    <dbReference type="NCBI Taxonomy" id="43657"/>
    <lineage>
        <taxon>Bacteria</taxon>
        <taxon>Pseudomonadati</taxon>
        <taxon>Pseudomonadota</taxon>
        <taxon>Gammaproteobacteria</taxon>
        <taxon>Alteromonadales</taxon>
        <taxon>Pseudoalteromonadaceae</taxon>
        <taxon>Pseudoalteromonas</taxon>
    </lineage>
</organism>
<proteinExistence type="predicted"/>
<gene>
    <name evidence="2" type="ORF">JF50_16560</name>
</gene>
<dbReference type="AlphaFoldDB" id="A0A0C1Q912"/>
<accession>A0A0C1Q912</accession>
<evidence type="ECO:0000313" key="3">
    <source>
        <dbReference type="Proteomes" id="UP000031327"/>
    </source>
</evidence>
<dbReference type="Gene3D" id="3.30.70.970">
    <property type="entry name" value="RraB-like"/>
    <property type="match status" value="1"/>
</dbReference>
<dbReference type="Pfam" id="PF06877">
    <property type="entry name" value="RraB"/>
    <property type="match status" value="1"/>
</dbReference>
<dbReference type="EMBL" id="JWIC01000007">
    <property type="protein sequence ID" value="KID55945.1"/>
    <property type="molecule type" value="Genomic_DNA"/>
</dbReference>
<dbReference type="InterPro" id="IPR009671">
    <property type="entry name" value="RraB_dom"/>
</dbReference>
<sequence>MTDTHTWPADADGAVLKVLDERGFDFGSTHTIEFYLEFKTWPLSEHQQNEISEKLHGADFIESDPEDIELGDAPGYVLFTTQNKVTHEFVGQEQVRLSELVAHLDGTCNSWAVCSPCGG</sequence>
<evidence type="ECO:0000313" key="2">
    <source>
        <dbReference type="EMBL" id="KID55945.1"/>
    </source>
</evidence>
<dbReference type="Proteomes" id="UP000031327">
    <property type="component" value="Unassembled WGS sequence"/>
</dbReference>
<name>A0A0C1Q912_9GAMM</name>
<dbReference type="RefSeq" id="WP_039610517.1">
    <property type="nucleotide sequence ID" value="NZ_JWIC01000007.1"/>
</dbReference>
<comment type="caution">
    <text evidence="2">The sequence shown here is derived from an EMBL/GenBank/DDBJ whole genome shotgun (WGS) entry which is preliminary data.</text>
</comment>
<dbReference type="InterPro" id="IPR036701">
    <property type="entry name" value="RraB-like_sf"/>
</dbReference>
<dbReference type="SUPFAM" id="SSF89946">
    <property type="entry name" value="Hypothetical protein VC0424"/>
    <property type="match status" value="1"/>
</dbReference>